<evidence type="ECO:0000256" key="3">
    <source>
        <dbReference type="ARBA" id="ARBA00023125"/>
    </source>
</evidence>
<dbReference type="SUPFAM" id="SSF47781">
    <property type="entry name" value="RuvA domain 2-like"/>
    <property type="match status" value="1"/>
</dbReference>
<dbReference type="SMART" id="SM00278">
    <property type="entry name" value="HhH1"/>
    <property type="match status" value="2"/>
</dbReference>
<name>C1DXL3_SULAA</name>
<evidence type="ECO:0000256" key="4">
    <source>
        <dbReference type="ARBA" id="ARBA00023172"/>
    </source>
</evidence>
<keyword evidence="1 6" id="KW-0963">Cytoplasm</keyword>
<dbReference type="EMBL" id="CP001229">
    <property type="protein sequence ID" value="ACN99529.1"/>
    <property type="molecule type" value="Genomic_DNA"/>
</dbReference>
<feature type="domain" description="Helix-hairpin-helix DNA-binding motif class 1" evidence="7">
    <location>
        <begin position="68"/>
        <end position="87"/>
    </location>
</feature>
<dbReference type="Proteomes" id="UP000001369">
    <property type="component" value="Chromosome"/>
</dbReference>
<feature type="region of interest" description="Domain III" evidence="6">
    <location>
        <begin position="134"/>
        <end position="181"/>
    </location>
</feature>
<dbReference type="Gene3D" id="1.10.150.20">
    <property type="entry name" value="5' to 3' exonuclease, C-terminal subdomain"/>
    <property type="match status" value="1"/>
</dbReference>
<evidence type="ECO:0000313" key="8">
    <source>
        <dbReference type="EMBL" id="ACN99529.1"/>
    </source>
</evidence>
<keyword evidence="4 6" id="KW-0233">DNA recombination</keyword>
<dbReference type="GO" id="GO:0009379">
    <property type="term" value="C:Holliday junction helicase complex"/>
    <property type="evidence" value="ECO:0007669"/>
    <property type="project" value="InterPro"/>
</dbReference>
<dbReference type="HAMAP" id="MF_00031">
    <property type="entry name" value="DNA_HJ_migration_RuvA"/>
    <property type="match status" value="1"/>
</dbReference>
<keyword evidence="2 6" id="KW-0227">DNA damage</keyword>
<comment type="subcellular location">
    <subcellularLocation>
        <location evidence="6">Cytoplasm</location>
    </subcellularLocation>
</comment>
<sequence length="181" mass="20551">MLEFIKGKIVKVDKNKIIVEKDGFGIKINVPDSEKFSDEDTVYTILKVKEEEIRVIGFKTQEEKELFNKLTQIHGVGEKHALAILGHFSIDEFIDILDQSDVDSLTKVQGIGKKTAQRIIVELKGKVDFSENSLIQDFVKTLTNLGFDKEQSYKVVRKLLKEDNNVENILKKAISTLSSHT</sequence>
<dbReference type="Pfam" id="PF07499">
    <property type="entry name" value="RuvA_C"/>
    <property type="match status" value="1"/>
</dbReference>
<dbReference type="GO" id="GO:0000400">
    <property type="term" value="F:four-way junction DNA binding"/>
    <property type="evidence" value="ECO:0007669"/>
    <property type="project" value="UniProtKB-UniRule"/>
</dbReference>
<dbReference type="STRING" id="204536.SULAZ_0127"/>
<keyword evidence="8" id="KW-0347">Helicase</keyword>
<comment type="caution">
    <text evidence="6">Lacks conserved residue(s) required for the propagation of feature annotation.</text>
</comment>
<dbReference type="Pfam" id="PF14520">
    <property type="entry name" value="HHH_5"/>
    <property type="match status" value="1"/>
</dbReference>
<proteinExistence type="inferred from homology"/>
<dbReference type="InterPro" id="IPR011114">
    <property type="entry name" value="RuvA_C"/>
</dbReference>
<dbReference type="GO" id="GO:0006281">
    <property type="term" value="P:DNA repair"/>
    <property type="evidence" value="ECO:0007669"/>
    <property type="project" value="UniProtKB-UniRule"/>
</dbReference>
<dbReference type="InterPro" id="IPR000085">
    <property type="entry name" value="RuvA"/>
</dbReference>
<comment type="domain">
    <text evidence="6">Has three domains with a flexible linker between the domains II and III and assumes an 'L' shape. Domain III is highly mobile and contacts RuvB.</text>
</comment>
<dbReference type="GO" id="GO:0009378">
    <property type="term" value="F:four-way junction helicase activity"/>
    <property type="evidence" value="ECO:0007669"/>
    <property type="project" value="InterPro"/>
</dbReference>
<dbReference type="AlphaFoldDB" id="C1DXL3"/>
<feature type="domain" description="Helix-hairpin-helix DNA-binding motif class 1" evidence="7">
    <location>
        <begin position="103"/>
        <end position="122"/>
    </location>
</feature>
<evidence type="ECO:0000259" key="7">
    <source>
        <dbReference type="SMART" id="SM00278"/>
    </source>
</evidence>
<dbReference type="Gene3D" id="1.10.8.10">
    <property type="entry name" value="DNA helicase RuvA subunit, C-terminal domain"/>
    <property type="match status" value="1"/>
</dbReference>
<dbReference type="GO" id="GO:0016787">
    <property type="term" value="F:hydrolase activity"/>
    <property type="evidence" value="ECO:0007669"/>
    <property type="project" value="UniProtKB-KW"/>
</dbReference>
<dbReference type="Pfam" id="PF01330">
    <property type="entry name" value="RuvA_N"/>
    <property type="match status" value="1"/>
</dbReference>
<comment type="subunit">
    <text evidence="6">Homotetramer. Forms an RuvA(8)-RuvB(12)-Holliday junction (HJ) complex. HJ DNA is sandwiched between 2 RuvA tetramers; dsDNA enters through RuvA and exits via RuvB. An RuvB hexamer assembles on each DNA strand where it exits the tetramer. Each RuvB hexamer is contacted by two RuvA subunits (via domain III) on 2 adjacent RuvB subunits; this complex drives branch migration. In the full resolvosome a probable DNA-RuvA(4)-RuvB(12)-RuvC(2) complex forms which resolves the HJ.</text>
</comment>
<dbReference type="InterPro" id="IPR012340">
    <property type="entry name" value="NA-bd_OB-fold"/>
</dbReference>
<dbReference type="InterPro" id="IPR036267">
    <property type="entry name" value="RuvA_C_sf"/>
</dbReference>
<keyword evidence="5 6" id="KW-0234">DNA repair</keyword>
<dbReference type="eggNOG" id="COG0632">
    <property type="taxonomic scope" value="Bacteria"/>
</dbReference>
<dbReference type="SUPFAM" id="SSF50249">
    <property type="entry name" value="Nucleic acid-binding proteins"/>
    <property type="match status" value="1"/>
</dbReference>
<dbReference type="GO" id="GO:0005737">
    <property type="term" value="C:cytoplasm"/>
    <property type="evidence" value="ECO:0007669"/>
    <property type="project" value="UniProtKB-SubCell"/>
</dbReference>
<dbReference type="InterPro" id="IPR003583">
    <property type="entry name" value="Hlx-hairpin-Hlx_DNA-bd_motif"/>
</dbReference>
<gene>
    <name evidence="6 8" type="primary">ruvA</name>
    <name evidence="8" type="ordered locus">SULAZ_0127</name>
</gene>
<evidence type="ECO:0000256" key="6">
    <source>
        <dbReference type="HAMAP-Rule" id="MF_00031"/>
    </source>
</evidence>
<keyword evidence="3 6" id="KW-0238">DNA-binding</keyword>
<dbReference type="HOGENOM" id="CLU_087936_3_0_0"/>
<dbReference type="GO" id="GO:0005524">
    <property type="term" value="F:ATP binding"/>
    <property type="evidence" value="ECO:0007669"/>
    <property type="project" value="InterPro"/>
</dbReference>
<keyword evidence="9" id="KW-1185">Reference proteome</keyword>
<dbReference type="GO" id="GO:0048476">
    <property type="term" value="C:Holliday junction resolvase complex"/>
    <property type="evidence" value="ECO:0007669"/>
    <property type="project" value="UniProtKB-UniRule"/>
</dbReference>
<keyword evidence="8" id="KW-0067">ATP-binding</keyword>
<dbReference type="GO" id="GO:0006310">
    <property type="term" value="P:DNA recombination"/>
    <property type="evidence" value="ECO:0007669"/>
    <property type="project" value="UniProtKB-UniRule"/>
</dbReference>
<accession>C1DXL3</accession>
<keyword evidence="8" id="KW-0547">Nucleotide-binding</keyword>
<organism evidence="8 9">
    <name type="scientific">Sulfurihydrogenibium azorense (strain DSM 15241 / OCM 825 / Az-Fu1)</name>
    <dbReference type="NCBI Taxonomy" id="204536"/>
    <lineage>
        <taxon>Bacteria</taxon>
        <taxon>Pseudomonadati</taxon>
        <taxon>Aquificota</taxon>
        <taxon>Aquificia</taxon>
        <taxon>Aquificales</taxon>
        <taxon>Hydrogenothermaceae</taxon>
        <taxon>Sulfurihydrogenibium</taxon>
    </lineage>
</organism>
<dbReference type="RefSeq" id="WP_012674842.1">
    <property type="nucleotide sequence ID" value="NC_012438.1"/>
</dbReference>
<evidence type="ECO:0000256" key="5">
    <source>
        <dbReference type="ARBA" id="ARBA00023204"/>
    </source>
</evidence>
<dbReference type="SUPFAM" id="SSF46929">
    <property type="entry name" value="DNA helicase RuvA subunit, C-terminal domain"/>
    <property type="match status" value="1"/>
</dbReference>
<dbReference type="InterPro" id="IPR010994">
    <property type="entry name" value="RuvA_2-like"/>
</dbReference>
<dbReference type="OrthoDB" id="5293449at2"/>
<dbReference type="KEGG" id="saf:SULAZ_0127"/>
<dbReference type="InterPro" id="IPR013849">
    <property type="entry name" value="DNA_helicase_Holl-junc_RuvA_I"/>
</dbReference>
<reference evidence="8 9" key="1">
    <citation type="journal article" date="2009" name="J. Bacteriol.">
        <title>Complete and draft genome sequences of six members of the Aquificales.</title>
        <authorList>
            <person name="Reysenbach A.L."/>
            <person name="Hamamura N."/>
            <person name="Podar M."/>
            <person name="Griffiths E."/>
            <person name="Ferreira S."/>
            <person name="Hochstein R."/>
            <person name="Heidelberg J."/>
            <person name="Johnson J."/>
            <person name="Mead D."/>
            <person name="Pohorille A."/>
            <person name="Sarmiento M."/>
            <person name="Schweighofer K."/>
            <person name="Seshadri R."/>
            <person name="Voytek M.A."/>
        </authorList>
    </citation>
    <scope>NUCLEOTIDE SEQUENCE [LARGE SCALE GENOMIC DNA]</scope>
    <source>
        <strain evidence="9">Az-Fu1 / DSM 15241 / OCM 825</strain>
    </source>
</reference>
<dbReference type="Gene3D" id="2.40.50.140">
    <property type="entry name" value="Nucleic acid-binding proteins"/>
    <property type="match status" value="1"/>
</dbReference>
<comment type="function">
    <text evidence="6">The RuvA-RuvB-RuvC complex processes Holliday junction (HJ) DNA during genetic recombination and DNA repair, while the RuvA-RuvB complex plays an important role in the rescue of blocked DNA replication forks via replication fork reversal (RFR). RuvA specifically binds to HJ cruciform DNA, conferring on it an open structure. The RuvB hexamer acts as an ATP-dependent pump, pulling dsDNA into and through the RuvAB complex. HJ branch migration allows RuvC to scan DNA until it finds its consensus sequence, where it cleaves and resolves the cruciform DNA.</text>
</comment>
<evidence type="ECO:0000256" key="2">
    <source>
        <dbReference type="ARBA" id="ARBA00022763"/>
    </source>
</evidence>
<comment type="similarity">
    <text evidence="6">Belongs to the RuvA family.</text>
</comment>
<dbReference type="NCBIfam" id="TIGR00084">
    <property type="entry name" value="ruvA"/>
    <property type="match status" value="1"/>
</dbReference>
<protein>
    <recommendedName>
        <fullName evidence="6">Holliday junction branch migration complex subunit RuvA</fullName>
    </recommendedName>
</protein>
<evidence type="ECO:0000256" key="1">
    <source>
        <dbReference type="ARBA" id="ARBA00022490"/>
    </source>
</evidence>
<evidence type="ECO:0000313" key="9">
    <source>
        <dbReference type="Proteomes" id="UP000001369"/>
    </source>
</evidence>
<keyword evidence="8" id="KW-0378">Hydrolase</keyword>
<dbReference type="CDD" id="cd14332">
    <property type="entry name" value="UBA_RuvA_C"/>
    <property type="match status" value="1"/>
</dbReference>